<keyword evidence="1" id="KW-0812">Transmembrane</keyword>
<feature type="transmembrane region" description="Helical" evidence="1">
    <location>
        <begin position="98"/>
        <end position="118"/>
    </location>
</feature>
<dbReference type="Gene3D" id="1.10.630.10">
    <property type="entry name" value="Cytochrome P450"/>
    <property type="match status" value="1"/>
</dbReference>
<dbReference type="GO" id="GO:0004497">
    <property type="term" value="F:monooxygenase activity"/>
    <property type="evidence" value="ECO:0007669"/>
    <property type="project" value="InterPro"/>
</dbReference>
<evidence type="ECO:0000313" key="2">
    <source>
        <dbReference type="EMBL" id="KAJ7765739.1"/>
    </source>
</evidence>
<evidence type="ECO:0000256" key="1">
    <source>
        <dbReference type="SAM" id="Phobius"/>
    </source>
</evidence>
<name>A0AAD7JIS8_9AGAR</name>
<keyword evidence="1" id="KW-0472">Membrane</keyword>
<dbReference type="AlphaFoldDB" id="A0AAD7JIS8"/>
<proteinExistence type="predicted"/>
<organism evidence="2 3">
    <name type="scientific">Mycena metata</name>
    <dbReference type="NCBI Taxonomy" id="1033252"/>
    <lineage>
        <taxon>Eukaryota</taxon>
        <taxon>Fungi</taxon>
        <taxon>Dikarya</taxon>
        <taxon>Basidiomycota</taxon>
        <taxon>Agaricomycotina</taxon>
        <taxon>Agaricomycetes</taxon>
        <taxon>Agaricomycetidae</taxon>
        <taxon>Agaricales</taxon>
        <taxon>Marasmiineae</taxon>
        <taxon>Mycenaceae</taxon>
        <taxon>Mycena</taxon>
    </lineage>
</organism>
<dbReference type="SUPFAM" id="SSF48264">
    <property type="entry name" value="Cytochrome P450"/>
    <property type="match status" value="1"/>
</dbReference>
<evidence type="ECO:0000313" key="3">
    <source>
        <dbReference type="Proteomes" id="UP001215598"/>
    </source>
</evidence>
<dbReference type="InterPro" id="IPR036396">
    <property type="entry name" value="Cyt_P450_sf"/>
</dbReference>
<dbReference type="GO" id="GO:0020037">
    <property type="term" value="F:heme binding"/>
    <property type="evidence" value="ECO:0007669"/>
    <property type="project" value="InterPro"/>
</dbReference>
<dbReference type="EMBL" id="JARKIB010000025">
    <property type="protein sequence ID" value="KAJ7765739.1"/>
    <property type="molecule type" value="Genomic_DNA"/>
</dbReference>
<evidence type="ECO:0008006" key="4">
    <source>
        <dbReference type="Google" id="ProtNLM"/>
    </source>
</evidence>
<dbReference type="GO" id="GO:0005506">
    <property type="term" value="F:iron ion binding"/>
    <property type="evidence" value="ECO:0007669"/>
    <property type="project" value="InterPro"/>
</dbReference>
<keyword evidence="3" id="KW-1185">Reference proteome</keyword>
<gene>
    <name evidence="2" type="ORF">B0H16DRAFT_1524189</name>
</gene>
<dbReference type="GO" id="GO:0016705">
    <property type="term" value="F:oxidoreductase activity, acting on paired donors, with incorporation or reduction of molecular oxygen"/>
    <property type="evidence" value="ECO:0007669"/>
    <property type="project" value="InterPro"/>
</dbReference>
<reference evidence="2" key="1">
    <citation type="submission" date="2023-03" db="EMBL/GenBank/DDBJ databases">
        <title>Massive genome expansion in bonnet fungi (Mycena s.s.) driven by repeated elements and novel gene families across ecological guilds.</title>
        <authorList>
            <consortium name="Lawrence Berkeley National Laboratory"/>
            <person name="Harder C.B."/>
            <person name="Miyauchi S."/>
            <person name="Viragh M."/>
            <person name="Kuo A."/>
            <person name="Thoen E."/>
            <person name="Andreopoulos B."/>
            <person name="Lu D."/>
            <person name="Skrede I."/>
            <person name="Drula E."/>
            <person name="Henrissat B."/>
            <person name="Morin E."/>
            <person name="Kohler A."/>
            <person name="Barry K."/>
            <person name="LaButti K."/>
            <person name="Morin E."/>
            <person name="Salamov A."/>
            <person name="Lipzen A."/>
            <person name="Mereny Z."/>
            <person name="Hegedus B."/>
            <person name="Baldrian P."/>
            <person name="Stursova M."/>
            <person name="Weitz H."/>
            <person name="Taylor A."/>
            <person name="Grigoriev I.V."/>
            <person name="Nagy L.G."/>
            <person name="Martin F."/>
            <person name="Kauserud H."/>
        </authorList>
    </citation>
    <scope>NUCLEOTIDE SEQUENCE</scope>
    <source>
        <strain evidence="2">CBHHK182m</strain>
    </source>
</reference>
<feature type="transmembrane region" description="Helical" evidence="1">
    <location>
        <begin position="54"/>
        <end position="77"/>
    </location>
</feature>
<dbReference type="Proteomes" id="UP001215598">
    <property type="component" value="Unassembled WGS sequence"/>
</dbReference>
<keyword evidence="1" id="KW-1133">Transmembrane helix</keyword>
<accession>A0AAD7JIS8</accession>
<protein>
    <recommendedName>
        <fullName evidence="4">Cytochrome P450</fullName>
    </recommendedName>
</protein>
<sequence>MLDCCSIAPRWMSLASRSGSPPAPNSLGAYWGMERCICWRSFAMRTALPSHRILSAHVDCASHSVFTLGILFIGRIYRHRYKRYTCKLLVTTCQRKMTNAFEFYGICFSMIIFSIILLSPPHREPPSRPPIIHNTPAAVRTVLDPPTTSMNTLLRSRASPNTRLHRTFHLSNTFVNPDPAVHAAFLRQSRALLQTAKRDWNRFNNVALQAVELSLPNPVIPFHVFVRAATLRTVIVGLLDPRIDITSLASSDLDVVGQLITDLWLLSKNPEHIPEHLLEMLNHRLRRLVPDDEKYPNPLDFVIPTFETLWRLVAVTLAHVHRDAAACGAFRDFNENPSCEQFQASRLGGTSPSVENYISETLRFDPPVRHITRHVDKQSLLTANLPRFLAAWFPPRTELLVADIETAQRTPFWESDKSSADVYDAARFLREPTASHLLAFGCGPLKCAAINWAPRAAAVIVGATLNRVDGVGHYIVRGPRIGGREGWDRWEVRTVS</sequence>
<comment type="caution">
    <text evidence="2">The sequence shown here is derived from an EMBL/GenBank/DDBJ whole genome shotgun (WGS) entry which is preliminary data.</text>
</comment>